<evidence type="ECO:0000313" key="1">
    <source>
        <dbReference type="EMBL" id="KAF8569489.1"/>
    </source>
</evidence>
<name>A0A8T0DNI8_9TREM</name>
<keyword evidence="2" id="KW-1185">Reference proteome</keyword>
<dbReference type="OrthoDB" id="10656762at2759"/>
<evidence type="ECO:0000313" key="2">
    <source>
        <dbReference type="Proteomes" id="UP000699462"/>
    </source>
</evidence>
<protein>
    <submittedName>
        <fullName evidence="1">Uncharacterized protein</fullName>
    </submittedName>
</protein>
<sequence>MLIVFYVTGYVKADSFETFTRPNGHVTPYFGHPSTLTEQETDQLKRFQQQQQQQQHLVYGHAGQENIPEFGHISTNQLANGLPLNQSYHSSSTLDRTGFGLGSLDQLDPNSSRRFMTSDLNPDPFNVYGTPGEPMLQQQNQGRASTQPQLHQYTPRQSATHTARYTGVSSAGQILFVATIPSTEKVRTELYTDSHFSNGLTVALEVQNNPDSSRQILTSGLAAFSQCRIPTDTIANPHFTDSFEASSVMEGQQDLMQLVSIKFAEPAAHQSVESVPQICSLPRTFYNERSIDYALSPGCTPLLLSLDTSAPIQFTPSNGLLMTESMVANSTGSTTGYYNFASNLDTTSLLVHTPNNFAYEVTNPVSGITTSAPM</sequence>
<accession>A0A8T0DNI8</accession>
<proteinExistence type="predicted"/>
<gene>
    <name evidence="1" type="ORF">P879_00557</name>
</gene>
<dbReference type="AlphaFoldDB" id="A0A8T0DNI8"/>
<comment type="caution">
    <text evidence="1">The sequence shown here is derived from an EMBL/GenBank/DDBJ whole genome shotgun (WGS) entry which is preliminary data.</text>
</comment>
<dbReference type="EMBL" id="JTDF01001827">
    <property type="protein sequence ID" value="KAF8569489.1"/>
    <property type="molecule type" value="Genomic_DNA"/>
</dbReference>
<reference evidence="1 2" key="1">
    <citation type="submission" date="2019-07" db="EMBL/GenBank/DDBJ databases">
        <title>Annotation for the trematode Paragonimus westermani.</title>
        <authorList>
            <person name="Choi Y.-J."/>
        </authorList>
    </citation>
    <scope>NUCLEOTIDE SEQUENCE [LARGE SCALE GENOMIC DNA]</scope>
    <source>
        <strain evidence="1">180907_Pwestermani</strain>
    </source>
</reference>
<organism evidence="1 2">
    <name type="scientific">Paragonimus westermani</name>
    <dbReference type="NCBI Taxonomy" id="34504"/>
    <lineage>
        <taxon>Eukaryota</taxon>
        <taxon>Metazoa</taxon>
        <taxon>Spiralia</taxon>
        <taxon>Lophotrochozoa</taxon>
        <taxon>Platyhelminthes</taxon>
        <taxon>Trematoda</taxon>
        <taxon>Digenea</taxon>
        <taxon>Plagiorchiida</taxon>
        <taxon>Troglotremata</taxon>
        <taxon>Troglotrematidae</taxon>
        <taxon>Paragonimus</taxon>
    </lineage>
</organism>
<dbReference type="Proteomes" id="UP000699462">
    <property type="component" value="Unassembled WGS sequence"/>
</dbReference>